<dbReference type="AlphaFoldDB" id="A0A8S9GHQ4"/>
<name>A0A8S9GHQ4_BRACR</name>
<sequence length="116" mass="12920">MELNPEVKILGSNARLEDERESETVEREAVLFADGEEEVERFAEEAVVDEAVDESVVEEDVWELGVGEEEEGVVVFAEEESSLEEEVNEVSVMVVIVVDERRVDLFQVVDGGCDGD</sequence>
<dbReference type="EMBL" id="QGKY02001925">
    <property type="protein sequence ID" value="KAF2545731.1"/>
    <property type="molecule type" value="Genomic_DNA"/>
</dbReference>
<proteinExistence type="predicted"/>
<protein>
    <submittedName>
        <fullName evidence="1">Uncharacterized protein</fullName>
    </submittedName>
</protein>
<comment type="caution">
    <text evidence="1">The sequence shown here is derived from an EMBL/GenBank/DDBJ whole genome shotgun (WGS) entry which is preliminary data.</text>
</comment>
<evidence type="ECO:0000313" key="1">
    <source>
        <dbReference type="EMBL" id="KAF2545731.1"/>
    </source>
</evidence>
<organism evidence="1">
    <name type="scientific">Brassica cretica</name>
    <name type="common">Mustard</name>
    <dbReference type="NCBI Taxonomy" id="69181"/>
    <lineage>
        <taxon>Eukaryota</taxon>
        <taxon>Viridiplantae</taxon>
        <taxon>Streptophyta</taxon>
        <taxon>Embryophyta</taxon>
        <taxon>Tracheophyta</taxon>
        <taxon>Spermatophyta</taxon>
        <taxon>Magnoliopsida</taxon>
        <taxon>eudicotyledons</taxon>
        <taxon>Gunneridae</taxon>
        <taxon>Pentapetalae</taxon>
        <taxon>rosids</taxon>
        <taxon>malvids</taxon>
        <taxon>Brassicales</taxon>
        <taxon>Brassicaceae</taxon>
        <taxon>Brassiceae</taxon>
        <taxon>Brassica</taxon>
    </lineage>
</organism>
<reference evidence="1" key="1">
    <citation type="submission" date="2019-12" db="EMBL/GenBank/DDBJ databases">
        <title>Genome sequencing and annotation of Brassica cretica.</title>
        <authorList>
            <person name="Studholme D.J."/>
            <person name="Sarris P.F."/>
        </authorList>
    </citation>
    <scope>NUCLEOTIDE SEQUENCE</scope>
    <source>
        <strain evidence="1">PFS-102/07</strain>
        <tissue evidence="1">Leaf</tissue>
    </source>
</reference>
<accession>A0A8S9GHQ4</accession>
<gene>
    <name evidence="1" type="ORF">F2Q70_00023767</name>
</gene>